<comment type="caution">
    <text evidence="11">The sequence shown here is derived from an EMBL/GenBank/DDBJ whole genome shotgun (WGS) entry which is preliminary data.</text>
</comment>
<evidence type="ECO:0008006" key="13">
    <source>
        <dbReference type="Google" id="ProtNLM"/>
    </source>
</evidence>
<evidence type="ECO:0000256" key="8">
    <source>
        <dbReference type="SAM" id="Phobius"/>
    </source>
</evidence>
<dbReference type="InterPro" id="IPR050173">
    <property type="entry name" value="ABC_transporter_C-like"/>
</dbReference>
<dbReference type="InterPro" id="IPR003439">
    <property type="entry name" value="ABC_transporter-like_ATP-bd"/>
</dbReference>
<evidence type="ECO:0000256" key="5">
    <source>
        <dbReference type="ARBA" id="ARBA00022840"/>
    </source>
</evidence>
<feature type="transmembrane region" description="Helical" evidence="8">
    <location>
        <begin position="94"/>
        <end position="114"/>
    </location>
</feature>
<dbReference type="InterPro" id="IPR003593">
    <property type="entry name" value="AAA+_ATPase"/>
</dbReference>
<keyword evidence="2" id="KW-0813">Transport</keyword>
<dbReference type="SUPFAM" id="SSF90123">
    <property type="entry name" value="ABC transporter transmembrane region"/>
    <property type="match status" value="2"/>
</dbReference>
<evidence type="ECO:0000259" key="10">
    <source>
        <dbReference type="PROSITE" id="PS50929"/>
    </source>
</evidence>
<proteinExistence type="predicted"/>
<evidence type="ECO:0000256" key="4">
    <source>
        <dbReference type="ARBA" id="ARBA00022741"/>
    </source>
</evidence>
<organism evidence="11 12">
    <name type="scientific">Akanthomyces muscarius</name>
    <name type="common">Entomopathogenic fungus</name>
    <name type="synonym">Lecanicillium muscarium</name>
    <dbReference type="NCBI Taxonomy" id="2231603"/>
    <lineage>
        <taxon>Eukaryota</taxon>
        <taxon>Fungi</taxon>
        <taxon>Dikarya</taxon>
        <taxon>Ascomycota</taxon>
        <taxon>Pezizomycotina</taxon>
        <taxon>Sordariomycetes</taxon>
        <taxon>Hypocreomycetidae</taxon>
        <taxon>Hypocreales</taxon>
        <taxon>Cordycipitaceae</taxon>
        <taxon>Akanthomyces</taxon>
    </lineage>
</organism>
<dbReference type="Proteomes" id="UP001144673">
    <property type="component" value="Chromosome 2"/>
</dbReference>
<dbReference type="PANTHER" id="PTHR24223">
    <property type="entry name" value="ATP-BINDING CASSETTE SUB-FAMILY C"/>
    <property type="match status" value="1"/>
</dbReference>
<evidence type="ECO:0000256" key="2">
    <source>
        <dbReference type="ARBA" id="ARBA00022448"/>
    </source>
</evidence>
<evidence type="ECO:0000313" key="12">
    <source>
        <dbReference type="Proteomes" id="UP001144673"/>
    </source>
</evidence>
<dbReference type="Gene3D" id="1.20.1560.10">
    <property type="entry name" value="ABC transporter type 1, transmembrane domain"/>
    <property type="match status" value="2"/>
</dbReference>
<reference evidence="11" key="1">
    <citation type="journal article" date="2023" name="Access Microbiol">
        <title>De-novo genome assembly for Akanthomyces muscarius, a biocontrol agent of insect agricultural pests.</title>
        <authorList>
            <person name="Erdos Z."/>
            <person name="Studholme D.J."/>
            <person name="Raymond B."/>
            <person name="Sharma M."/>
        </authorList>
    </citation>
    <scope>NUCLEOTIDE SEQUENCE</scope>
    <source>
        <strain evidence="11">Ve6</strain>
    </source>
</reference>
<dbReference type="GO" id="GO:0016887">
    <property type="term" value="F:ATP hydrolysis activity"/>
    <property type="evidence" value="ECO:0007669"/>
    <property type="project" value="InterPro"/>
</dbReference>
<feature type="transmembrane region" description="Helical" evidence="8">
    <location>
        <begin position="32"/>
        <end position="54"/>
    </location>
</feature>
<evidence type="ECO:0000256" key="1">
    <source>
        <dbReference type="ARBA" id="ARBA00004370"/>
    </source>
</evidence>
<keyword evidence="4" id="KW-0547">Nucleotide-binding</keyword>
<keyword evidence="12" id="KW-1185">Reference proteome</keyword>
<feature type="transmembrane region" description="Helical" evidence="8">
    <location>
        <begin position="856"/>
        <end position="875"/>
    </location>
</feature>
<feature type="domain" description="ABC transmembrane type-1" evidence="10">
    <location>
        <begin position="269"/>
        <end position="453"/>
    </location>
</feature>
<feature type="transmembrane region" description="Helical" evidence="8">
    <location>
        <begin position="382"/>
        <end position="412"/>
    </location>
</feature>
<dbReference type="InterPro" id="IPR036640">
    <property type="entry name" value="ABC1_TM_sf"/>
</dbReference>
<evidence type="ECO:0000259" key="9">
    <source>
        <dbReference type="PROSITE" id="PS50893"/>
    </source>
</evidence>
<feature type="transmembrane region" description="Helical" evidence="8">
    <location>
        <begin position="249"/>
        <end position="270"/>
    </location>
</feature>
<name>A0A9W8Q162_AKAMU</name>
<evidence type="ECO:0000313" key="11">
    <source>
        <dbReference type="EMBL" id="KAJ4144411.1"/>
    </source>
</evidence>
<keyword evidence="3 8" id="KW-0812">Transmembrane</keyword>
<dbReference type="SMART" id="SM00382">
    <property type="entry name" value="AAA"/>
    <property type="match status" value="2"/>
</dbReference>
<dbReference type="PANTHER" id="PTHR24223:SF399">
    <property type="entry name" value="ABC TRANSPORTER ATNG"/>
    <property type="match status" value="1"/>
</dbReference>
<feature type="transmembrane region" description="Helical" evidence="8">
    <location>
        <begin position="66"/>
        <end position="88"/>
    </location>
</feature>
<dbReference type="InterPro" id="IPR027417">
    <property type="entry name" value="P-loop_NTPase"/>
</dbReference>
<dbReference type="GO" id="GO:0016020">
    <property type="term" value="C:membrane"/>
    <property type="evidence" value="ECO:0007669"/>
    <property type="project" value="UniProtKB-SubCell"/>
</dbReference>
<keyword evidence="6 8" id="KW-1133">Transmembrane helix</keyword>
<feature type="domain" description="ABC transporter" evidence="9">
    <location>
        <begin position="538"/>
        <end position="766"/>
    </location>
</feature>
<dbReference type="GO" id="GO:0005524">
    <property type="term" value="F:ATP binding"/>
    <property type="evidence" value="ECO:0007669"/>
    <property type="project" value="UniProtKB-KW"/>
</dbReference>
<feature type="domain" description="ABC transporter" evidence="9">
    <location>
        <begin position="1082"/>
        <end position="1327"/>
    </location>
</feature>
<dbReference type="SUPFAM" id="SSF52540">
    <property type="entry name" value="P-loop containing nucleoside triphosphate hydrolases"/>
    <property type="match status" value="2"/>
</dbReference>
<dbReference type="KEGG" id="amus:LMH87_003295"/>
<evidence type="ECO:0000256" key="6">
    <source>
        <dbReference type="ARBA" id="ARBA00022989"/>
    </source>
</evidence>
<feature type="transmembrane region" description="Helical" evidence="8">
    <location>
        <begin position="300"/>
        <end position="320"/>
    </location>
</feature>
<dbReference type="GeneID" id="80890454"/>
<keyword evidence="7 8" id="KW-0472">Membrane</keyword>
<dbReference type="Gene3D" id="3.40.50.300">
    <property type="entry name" value="P-loop containing nucleotide triphosphate hydrolases"/>
    <property type="match status" value="2"/>
</dbReference>
<gene>
    <name evidence="11" type="ORF">LMH87_003295</name>
</gene>
<dbReference type="RefSeq" id="XP_056048081.1">
    <property type="nucleotide sequence ID" value="XM_056204353.1"/>
</dbReference>
<feature type="transmembrane region" description="Helical" evidence="8">
    <location>
        <begin position="958"/>
        <end position="975"/>
    </location>
</feature>
<sequence length="1344" mass="149361">MAAQHFYHGDIWQDVRLYLAEAPTSHDKSIKITASLLIICLLSHLPTTLGAVAAQNNRQSPTLCRLKLFFVVILMFFETLNLFARYTLPSLSTTFSPAVAALNFFLACATFSVIDISAKRPFSRLPACLFLLFGTVSSFSQCQSYYQTHLRYFASASMLAGCCCRVMLLVLQMLPGQLVPKLTPRWISPYISWYEELTTLLQSAFFAMFRAFPSPDSVQELELELDPHPLSEVFSKIWRETDERSKNRLFTVCVRTVSWLLFLGILPHLLTTAVLLSQPLLLKRIIVFVGVAAPDSETRWTLVMSVFIICFGSAVSRACYHHLSHRMHVALRGALLLQIFQKIHRLGQNQAKLSAARSLIGDDVSVICAHLQLVYQFLNDTIYIVLGFILMWILAGRACLVSTSIMAMSVIFRVLLQSSFLKAQSDLAECSRKRLDDTRSALSQLPLIKMLGLRSVVVAGLYALRRTEVQRIQAFFDKRSLSQLADVAVDVVTPTILSLGFYLTTDRVAPEKLFPSLALSVHLQIALHTSLHVGGSAVSCVELAISPEGREEPVLQNIHFHVEKGAVTVCIGPGSSGKSTFLQALAGQANILEGSLFVNKAEVAYCDQDPYLANVSIRDNITAGLDFDSERYDLVLRLCLLHHDIEKLDEGDAYATGDNGVNLSRGQRHRVALARALYSQVETVVIDDLFGSLDRKSATSILYLLCGKDDGFLRREKRTVFFSTYLVDCFDITDQVLIFDGLGNAMLRNNTEVDPEFRNMLEGLSSPRELNPEEEDHKQLAGILRSRRIRKSFNATVPQPMIRRYDPLSGIPVFDGEFTNRWPTKLVIMSMFFITIGENVTEYLTPIWVDFYPNDIKFPLGFVLVSLITAGFAVLNSKMKSRIMIPNNAKYLDETISRKIFSSTLAYLGAVDQDNLLQQVSSFVNMAGDLPAQHSFLSYMIFHVLFRSFSIISGVRSGIALLPLLGISAYSIVHFNRRSSRQLQHFSTQAEKKLGQRFLETVNGVKHTRAFGRLDRDLASAFEVVDTSQRCHALECLALAFSRGEMALADAHDLRDAIQNIPMEDHQSGIDVPASWPEHGEVIFENVTASYSTKQASNPALRGVSLAVGPGEKLAIAGRTGSGKSSLLLALLGFLHYEGTIKIDGIDISTINRDALRSRVITLTYDPLQLPTTVRKNLLPFDFQYSASGDAGLEDETLCRVLSDLGIWKPISRQGGLNAYLPTVQLSRSEMQLFGIARAIMQRMGRGGKLILMDEATSALDAATDKRIQGALAAAFPGCTFMIITHRQITIRDAEKFLELQDGAVASFIDTRQVREEDVDEARVSYNQLAESAGGGTLEYKPPG</sequence>
<protein>
    <recommendedName>
        <fullName evidence="13">ABC transporter</fullName>
    </recommendedName>
</protein>
<dbReference type="PROSITE" id="PS50929">
    <property type="entry name" value="ABC_TM1F"/>
    <property type="match status" value="1"/>
</dbReference>
<comment type="subcellular location">
    <subcellularLocation>
        <location evidence="1">Membrane</location>
    </subcellularLocation>
</comment>
<dbReference type="PROSITE" id="PS50893">
    <property type="entry name" value="ABC_TRANSPORTER_2"/>
    <property type="match status" value="2"/>
</dbReference>
<dbReference type="Pfam" id="PF00005">
    <property type="entry name" value="ABC_tran"/>
    <property type="match status" value="2"/>
</dbReference>
<dbReference type="GO" id="GO:0140359">
    <property type="term" value="F:ABC-type transporter activity"/>
    <property type="evidence" value="ECO:0007669"/>
    <property type="project" value="InterPro"/>
</dbReference>
<keyword evidence="5" id="KW-0067">ATP-binding</keyword>
<accession>A0A9W8Q162</accession>
<dbReference type="Pfam" id="PF00664">
    <property type="entry name" value="ABC_membrane"/>
    <property type="match status" value="1"/>
</dbReference>
<dbReference type="EMBL" id="JAJHUN010000011">
    <property type="protein sequence ID" value="KAJ4144411.1"/>
    <property type="molecule type" value="Genomic_DNA"/>
</dbReference>
<evidence type="ECO:0000256" key="7">
    <source>
        <dbReference type="ARBA" id="ARBA00023136"/>
    </source>
</evidence>
<dbReference type="InterPro" id="IPR011527">
    <property type="entry name" value="ABC1_TM_dom"/>
</dbReference>
<evidence type="ECO:0000256" key="3">
    <source>
        <dbReference type="ARBA" id="ARBA00022692"/>
    </source>
</evidence>